<keyword evidence="11" id="KW-1071">Ligand-gated ion channel</keyword>
<keyword evidence="4 14" id="KW-1133">Transmembrane helix</keyword>
<evidence type="ECO:0000256" key="5">
    <source>
        <dbReference type="ARBA" id="ARBA00023018"/>
    </source>
</evidence>
<keyword evidence="2" id="KW-1003">Cell membrane</keyword>
<dbReference type="EMBL" id="CP111013">
    <property type="protein sequence ID" value="WAQ96218.1"/>
    <property type="molecule type" value="Genomic_DNA"/>
</dbReference>
<dbReference type="Pfam" id="PF02932">
    <property type="entry name" value="Neur_chan_memb"/>
    <property type="match status" value="1"/>
</dbReference>
<gene>
    <name evidence="17" type="ORF">MAR_028908</name>
</gene>
<feature type="transmembrane region" description="Helical" evidence="14">
    <location>
        <begin position="350"/>
        <end position="375"/>
    </location>
</feature>
<dbReference type="PANTHER" id="PTHR18945">
    <property type="entry name" value="NEUROTRANSMITTER GATED ION CHANNEL"/>
    <property type="match status" value="1"/>
</dbReference>
<feature type="transmembrane region" description="Helical" evidence="14">
    <location>
        <begin position="273"/>
        <end position="296"/>
    </location>
</feature>
<dbReference type="PRINTS" id="PR00252">
    <property type="entry name" value="NRIONCHANNEL"/>
</dbReference>
<organism evidence="17 18">
    <name type="scientific">Mya arenaria</name>
    <name type="common">Soft-shell clam</name>
    <dbReference type="NCBI Taxonomy" id="6604"/>
    <lineage>
        <taxon>Eukaryota</taxon>
        <taxon>Metazoa</taxon>
        <taxon>Spiralia</taxon>
        <taxon>Lophotrochozoa</taxon>
        <taxon>Mollusca</taxon>
        <taxon>Bivalvia</taxon>
        <taxon>Autobranchia</taxon>
        <taxon>Heteroconchia</taxon>
        <taxon>Euheterodonta</taxon>
        <taxon>Imparidentia</taxon>
        <taxon>Neoheterodontei</taxon>
        <taxon>Myida</taxon>
        <taxon>Myoidea</taxon>
        <taxon>Myidae</taxon>
        <taxon>Mya</taxon>
    </lineage>
</organism>
<keyword evidence="7 14" id="KW-0472">Membrane</keyword>
<dbReference type="InterPro" id="IPR038050">
    <property type="entry name" value="Neuro_actylchol_rec"/>
</dbReference>
<keyword evidence="18" id="KW-1185">Reference proteome</keyword>
<evidence type="ECO:0000256" key="3">
    <source>
        <dbReference type="ARBA" id="ARBA00022692"/>
    </source>
</evidence>
<evidence type="ECO:0000256" key="9">
    <source>
        <dbReference type="ARBA" id="ARBA00023170"/>
    </source>
</evidence>
<evidence type="ECO:0000256" key="7">
    <source>
        <dbReference type="ARBA" id="ARBA00023136"/>
    </source>
</evidence>
<evidence type="ECO:0000256" key="6">
    <source>
        <dbReference type="ARBA" id="ARBA00023065"/>
    </source>
</evidence>
<dbReference type="CDD" id="cd19051">
    <property type="entry name" value="LGIC_TM_cation"/>
    <property type="match status" value="1"/>
</dbReference>
<evidence type="ECO:0000256" key="2">
    <source>
        <dbReference type="ARBA" id="ARBA00022475"/>
    </source>
</evidence>
<keyword evidence="5" id="KW-0770">Synapse</keyword>
<dbReference type="InterPro" id="IPR002394">
    <property type="entry name" value="Nicotinic_acetylcholine_rcpt"/>
</dbReference>
<proteinExistence type="predicted"/>
<evidence type="ECO:0000256" key="10">
    <source>
        <dbReference type="ARBA" id="ARBA00023180"/>
    </source>
</evidence>
<evidence type="ECO:0000259" key="15">
    <source>
        <dbReference type="Pfam" id="PF02931"/>
    </source>
</evidence>
<dbReference type="SUPFAM" id="SSF90112">
    <property type="entry name" value="Neurotransmitter-gated ion-channel transmembrane pore"/>
    <property type="match status" value="2"/>
</dbReference>
<reference evidence="17" key="1">
    <citation type="submission" date="2022-11" db="EMBL/GenBank/DDBJ databases">
        <title>Centuries of genome instability and evolution in soft-shell clam transmissible cancer (bioRxiv).</title>
        <authorList>
            <person name="Hart S.F.M."/>
            <person name="Yonemitsu M.A."/>
            <person name="Giersch R.M."/>
            <person name="Beal B.F."/>
            <person name="Arriagada G."/>
            <person name="Davis B.W."/>
            <person name="Ostrander E.A."/>
            <person name="Goff S.P."/>
            <person name="Metzger M.J."/>
        </authorList>
    </citation>
    <scope>NUCLEOTIDE SEQUENCE</scope>
    <source>
        <strain evidence="17">MELC-2E11</strain>
        <tissue evidence="17">Siphon/mantle</tissue>
    </source>
</reference>
<feature type="transmembrane region" description="Helical" evidence="14">
    <location>
        <begin position="382"/>
        <end position="400"/>
    </location>
</feature>
<feature type="domain" description="Neurotransmitter-gated ion-channel transmembrane" evidence="16">
    <location>
        <begin position="357"/>
        <end position="567"/>
    </location>
</feature>
<dbReference type="SUPFAM" id="SSF63712">
    <property type="entry name" value="Nicotinic receptor ligand binding domain-like"/>
    <property type="match status" value="2"/>
</dbReference>
<evidence type="ECO:0000256" key="11">
    <source>
        <dbReference type="ARBA" id="ARBA00023286"/>
    </source>
</evidence>
<dbReference type="Gene3D" id="2.70.170.10">
    <property type="entry name" value="Neurotransmitter-gated ion-channel ligand-binding domain"/>
    <property type="match status" value="1"/>
</dbReference>
<comment type="subcellular location">
    <subcellularLocation>
        <location evidence="13">Synaptic cell membrane</location>
        <topology evidence="13">Multi-pass membrane protein</topology>
    </subcellularLocation>
</comment>
<evidence type="ECO:0000313" key="18">
    <source>
        <dbReference type="Proteomes" id="UP001164746"/>
    </source>
</evidence>
<sequence>MEHQSLSLSRGTPICLLVTARRYKAVLLQGIASKSQQAVMEKLVFFETEKPYKAAPLQWIARMFTSCYVGGLEDCPIDWKMYESVSKEKALIKCLLDRYKNYSTVGRPVTNTSDMISKWTDALLQWDPEKFDGLQKIMVPPESVWIPDIVLYNFADSRLKEQRTALVNVFSDGEILWMPQAILRSTCAFNSTWFPFDEAVCYLKFGSWTHDGTKMDINFFDGKEHFMVMDFVKGNEWDMIGNYGNKTVKIYECCKDVPYLDLKFYVRLKRKTAFYRFILLLPCALLSCLTLTIFWVPPESPAKFMVDDYIKSNEWDMLENRGERNVKVYECCKDVPYLDLRFHVTLRRKVAFYTFILIMPCALLTCLTLVIFCVPPEAPAKLSLGMNIFVAFFVLLLLLSESTPKAAESIPLIGAYFCLSMVMITMSTVLSTVIANMFFRGVRINRAPRWLRFLMIDIIASVLCLKKDLVEPETRTENQNNYSYKTGNQCSDEMRYAKLRLLDNGRESKNHTVGFGVSASDSEQNNVHCGTSHEMSLSQSLSDDIHTIRLILEQINEKRAKAEMREKCLREWKKGRNVFSIYQFAENMIQG</sequence>
<keyword evidence="3 14" id="KW-0812">Transmembrane</keyword>
<dbReference type="Pfam" id="PF02931">
    <property type="entry name" value="Neur_chan_LBD"/>
    <property type="match status" value="1"/>
</dbReference>
<keyword evidence="1" id="KW-0813">Transport</keyword>
<name>A0ABY7DH03_MYAAR</name>
<keyword evidence="6" id="KW-0406">Ion transport</keyword>
<keyword evidence="12" id="KW-0407">Ion channel</keyword>
<accession>A0ABY7DH03</accession>
<dbReference type="Proteomes" id="UP001164746">
    <property type="component" value="Chromosome 2"/>
</dbReference>
<evidence type="ECO:0000256" key="1">
    <source>
        <dbReference type="ARBA" id="ARBA00022448"/>
    </source>
</evidence>
<dbReference type="InterPro" id="IPR036719">
    <property type="entry name" value="Neuro-gated_channel_TM_sf"/>
</dbReference>
<keyword evidence="8" id="KW-1015">Disulfide bond</keyword>
<keyword evidence="10" id="KW-0325">Glycoprotein</keyword>
<evidence type="ECO:0000259" key="16">
    <source>
        <dbReference type="Pfam" id="PF02932"/>
    </source>
</evidence>
<protein>
    <submittedName>
        <fullName evidence="17">ACHA2-like protein</fullName>
    </submittedName>
</protein>
<dbReference type="InterPro" id="IPR036734">
    <property type="entry name" value="Neur_chan_lig-bd_sf"/>
</dbReference>
<feature type="domain" description="Neurotransmitter-gated ion-channel ligand-binding" evidence="15">
    <location>
        <begin position="110"/>
        <end position="272"/>
    </location>
</feature>
<evidence type="ECO:0000256" key="4">
    <source>
        <dbReference type="ARBA" id="ARBA00022989"/>
    </source>
</evidence>
<feature type="transmembrane region" description="Helical" evidence="14">
    <location>
        <begin position="412"/>
        <end position="439"/>
    </location>
</feature>
<dbReference type="InterPro" id="IPR006202">
    <property type="entry name" value="Neur_chan_lig-bd"/>
</dbReference>
<evidence type="ECO:0000256" key="12">
    <source>
        <dbReference type="ARBA" id="ARBA00023303"/>
    </source>
</evidence>
<evidence type="ECO:0000256" key="13">
    <source>
        <dbReference type="ARBA" id="ARBA00034099"/>
    </source>
</evidence>
<evidence type="ECO:0000313" key="17">
    <source>
        <dbReference type="EMBL" id="WAQ96218.1"/>
    </source>
</evidence>
<dbReference type="InterPro" id="IPR006201">
    <property type="entry name" value="Neur_channel"/>
</dbReference>
<dbReference type="Gene3D" id="1.20.58.390">
    <property type="entry name" value="Neurotransmitter-gated ion-channel transmembrane domain"/>
    <property type="match status" value="2"/>
</dbReference>
<evidence type="ECO:0000256" key="8">
    <source>
        <dbReference type="ARBA" id="ARBA00023157"/>
    </source>
</evidence>
<evidence type="ECO:0000256" key="14">
    <source>
        <dbReference type="SAM" id="Phobius"/>
    </source>
</evidence>
<dbReference type="PRINTS" id="PR00254">
    <property type="entry name" value="NICOTINICR"/>
</dbReference>
<keyword evidence="9" id="KW-0675">Receptor</keyword>
<dbReference type="InterPro" id="IPR006029">
    <property type="entry name" value="Neurotrans-gated_channel_TM"/>
</dbReference>